<feature type="compositionally biased region" description="Basic and acidic residues" evidence="1">
    <location>
        <begin position="71"/>
        <end position="98"/>
    </location>
</feature>
<dbReference type="Proteomes" id="UP000314294">
    <property type="component" value="Unassembled WGS sequence"/>
</dbReference>
<proteinExistence type="predicted"/>
<feature type="region of interest" description="Disordered" evidence="1">
    <location>
        <begin position="1"/>
        <end position="142"/>
    </location>
</feature>
<protein>
    <submittedName>
        <fullName evidence="2">Zonadhesin</fullName>
    </submittedName>
</protein>
<keyword evidence="3" id="KW-1185">Reference proteome</keyword>
<reference evidence="2 3" key="1">
    <citation type="submission" date="2019-03" db="EMBL/GenBank/DDBJ databases">
        <title>First draft genome of Liparis tanakae, snailfish: a comprehensive survey of snailfish specific genes.</title>
        <authorList>
            <person name="Kim W."/>
            <person name="Song I."/>
            <person name="Jeong J.-H."/>
            <person name="Kim D."/>
            <person name="Kim S."/>
            <person name="Ryu S."/>
            <person name="Song J.Y."/>
            <person name="Lee S.K."/>
        </authorList>
    </citation>
    <scope>NUCLEOTIDE SEQUENCE [LARGE SCALE GENOMIC DNA]</scope>
    <source>
        <tissue evidence="2">Muscle</tissue>
    </source>
</reference>
<dbReference type="EMBL" id="SRLO01002186">
    <property type="protein sequence ID" value="TNN33605.1"/>
    <property type="molecule type" value="Genomic_DNA"/>
</dbReference>
<evidence type="ECO:0000256" key="1">
    <source>
        <dbReference type="SAM" id="MobiDB-lite"/>
    </source>
</evidence>
<sequence>MREQPAAMREQLSATREHPVVTREQPSATREHPVVTREQPSATREHPVVTREQPSATREHPVVTREQPSATREHPVVTREPGQRKHGRVGEEVRELRTGRRRKVEGRTDGTAWRPSGCSVTAPGRGRQISTSRDVGVPADQDDQRRCGHVGAWQNAFVSGSGPAVSIQREQRPQLPAGGSSLTSTMLTCPVVKVVSDLHRAHLSGCEGRL</sequence>
<gene>
    <name evidence="2" type="primary">ZAN_1</name>
    <name evidence="2" type="ORF">EYF80_056235</name>
</gene>
<organism evidence="2 3">
    <name type="scientific">Liparis tanakae</name>
    <name type="common">Tanaka's snailfish</name>
    <dbReference type="NCBI Taxonomy" id="230148"/>
    <lineage>
        <taxon>Eukaryota</taxon>
        <taxon>Metazoa</taxon>
        <taxon>Chordata</taxon>
        <taxon>Craniata</taxon>
        <taxon>Vertebrata</taxon>
        <taxon>Euteleostomi</taxon>
        <taxon>Actinopterygii</taxon>
        <taxon>Neopterygii</taxon>
        <taxon>Teleostei</taxon>
        <taxon>Neoteleostei</taxon>
        <taxon>Acanthomorphata</taxon>
        <taxon>Eupercaria</taxon>
        <taxon>Perciformes</taxon>
        <taxon>Cottioidei</taxon>
        <taxon>Cottales</taxon>
        <taxon>Liparidae</taxon>
        <taxon>Liparis</taxon>
    </lineage>
</organism>
<evidence type="ECO:0000313" key="2">
    <source>
        <dbReference type="EMBL" id="TNN33605.1"/>
    </source>
</evidence>
<evidence type="ECO:0000313" key="3">
    <source>
        <dbReference type="Proteomes" id="UP000314294"/>
    </source>
</evidence>
<accession>A0A4Z2EXL9</accession>
<dbReference type="AlphaFoldDB" id="A0A4Z2EXL9"/>
<name>A0A4Z2EXL9_9TELE</name>
<comment type="caution">
    <text evidence="2">The sequence shown here is derived from an EMBL/GenBank/DDBJ whole genome shotgun (WGS) entry which is preliminary data.</text>
</comment>